<name>A0ABD3H654_9MARC</name>
<proteinExistence type="predicted"/>
<accession>A0ABD3H654</accession>
<evidence type="ECO:0008006" key="3">
    <source>
        <dbReference type="Google" id="ProtNLM"/>
    </source>
</evidence>
<gene>
    <name evidence="1" type="ORF">R1sor_004029</name>
</gene>
<dbReference type="Proteomes" id="UP001633002">
    <property type="component" value="Unassembled WGS sequence"/>
</dbReference>
<dbReference type="EMBL" id="JBJQOH010000006">
    <property type="protein sequence ID" value="KAL3686007.1"/>
    <property type="molecule type" value="Genomic_DNA"/>
</dbReference>
<protein>
    <recommendedName>
        <fullName evidence="3">F-box domain-containing protein</fullName>
    </recommendedName>
</protein>
<organism evidence="1 2">
    <name type="scientific">Riccia sorocarpa</name>
    <dbReference type="NCBI Taxonomy" id="122646"/>
    <lineage>
        <taxon>Eukaryota</taxon>
        <taxon>Viridiplantae</taxon>
        <taxon>Streptophyta</taxon>
        <taxon>Embryophyta</taxon>
        <taxon>Marchantiophyta</taxon>
        <taxon>Marchantiopsida</taxon>
        <taxon>Marchantiidae</taxon>
        <taxon>Marchantiales</taxon>
        <taxon>Ricciaceae</taxon>
        <taxon>Riccia</taxon>
    </lineage>
</organism>
<dbReference type="PANTHER" id="PTHR31672:SF13">
    <property type="entry name" value="F-BOX PROTEIN CPR30-LIKE"/>
    <property type="match status" value="1"/>
</dbReference>
<sequence>MDPEVWKHLVDHEEILRLVLARVSWDTNLRLRPVSKAWNDTLLELSKFLTWSSMLTDRDFYVEYPELKWVDGSTSIDSNATADVHSCSSELQQRTAGTDSYDWRFYLHLEYLPDHLCYEGLLLLERNHGHYRNEDSYELDRFLFNPLTLDFSKLPPVPRNPHLINNFLNYPMMITVDNDRCIRVAAVELGKEEHDLRRKITRILIWQKNGSCGWEALNTNCPAGSRRDVEEAVFASGELFLNTRYIYNELGIRMRGHRVIKCKWETHSVVIGKFDYNPIQHLFQHRGVLMRLTGTWKEGKEPPYQVPQPQSLKLCTFDHLHGTWLQESTAEMPKQMVNKLYDTLSDGHVRNIFVHVQGDILCIGNRFKGEVLLLYNLLSQSWTEVCPKDPVNQNGTRQIFLWSPKSSGS</sequence>
<comment type="caution">
    <text evidence="1">The sequence shown here is derived from an EMBL/GenBank/DDBJ whole genome shotgun (WGS) entry which is preliminary data.</text>
</comment>
<dbReference type="PANTHER" id="PTHR31672">
    <property type="entry name" value="BNACNNG10540D PROTEIN"/>
    <property type="match status" value="1"/>
</dbReference>
<reference evidence="1 2" key="1">
    <citation type="submission" date="2024-09" db="EMBL/GenBank/DDBJ databases">
        <title>Chromosome-scale assembly of Riccia sorocarpa.</title>
        <authorList>
            <person name="Paukszto L."/>
        </authorList>
    </citation>
    <scope>NUCLEOTIDE SEQUENCE [LARGE SCALE GENOMIC DNA]</scope>
    <source>
        <strain evidence="1">LP-2024</strain>
        <tissue evidence="1">Aerial parts of the thallus</tissue>
    </source>
</reference>
<keyword evidence="2" id="KW-1185">Reference proteome</keyword>
<dbReference type="AlphaFoldDB" id="A0ABD3H654"/>
<dbReference type="InterPro" id="IPR050796">
    <property type="entry name" value="SCF_F-box_component"/>
</dbReference>
<evidence type="ECO:0000313" key="2">
    <source>
        <dbReference type="Proteomes" id="UP001633002"/>
    </source>
</evidence>
<evidence type="ECO:0000313" key="1">
    <source>
        <dbReference type="EMBL" id="KAL3686007.1"/>
    </source>
</evidence>